<keyword evidence="17" id="KW-1185">Reference proteome</keyword>
<evidence type="ECO:0000256" key="10">
    <source>
        <dbReference type="HAMAP-Rule" id="MF_01925"/>
    </source>
</evidence>
<evidence type="ECO:0000256" key="11">
    <source>
        <dbReference type="NCBIfam" id="TIGR00112"/>
    </source>
</evidence>
<dbReference type="InterPro" id="IPR053790">
    <property type="entry name" value="P5CR-like_CS"/>
</dbReference>
<dbReference type="UniPathway" id="UPA00098">
    <property type="reaction ID" value="UER00361"/>
</dbReference>
<dbReference type="InterPro" id="IPR029036">
    <property type="entry name" value="P5CR_dimer"/>
</dbReference>
<evidence type="ECO:0000313" key="16">
    <source>
        <dbReference type="EMBL" id="TRX73588.1"/>
    </source>
</evidence>
<evidence type="ECO:0000256" key="2">
    <source>
        <dbReference type="ARBA" id="ARBA00005525"/>
    </source>
</evidence>
<dbReference type="GO" id="GO:0055129">
    <property type="term" value="P:L-proline biosynthetic process"/>
    <property type="evidence" value="ECO:0007669"/>
    <property type="project" value="UniProtKB-UniRule"/>
</dbReference>
<feature type="domain" description="Pyrroline-5-carboxylate reductase dimerisation" evidence="15">
    <location>
        <begin position="165"/>
        <end position="269"/>
    </location>
</feature>
<evidence type="ECO:0000259" key="14">
    <source>
        <dbReference type="Pfam" id="PF03807"/>
    </source>
</evidence>
<evidence type="ECO:0000256" key="9">
    <source>
        <dbReference type="ARBA" id="ARBA00052690"/>
    </source>
</evidence>
<evidence type="ECO:0000256" key="12">
    <source>
        <dbReference type="PIRSR" id="PIRSR000193-1"/>
    </source>
</evidence>
<evidence type="ECO:0000256" key="1">
    <source>
        <dbReference type="ARBA" id="ARBA00005205"/>
    </source>
</evidence>
<dbReference type="InterPro" id="IPR036291">
    <property type="entry name" value="NAD(P)-bd_dom_sf"/>
</dbReference>
<gene>
    <name evidence="10" type="primary">proC</name>
    <name evidence="16" type="ORF">FM069_16865</name>
</gene>
<dbReference type="PROSITE" id="PS00521">
    <property type="entry name" value="P5CR"/>
    <property type="match status" value="1"/>
</dbReference>
<evidence type="ECO:0000256" key="5">
    <source>
        <dbReference type="ARBA" id="ARBA00022650"/>
    </source>
</evidence>
<organism evidence="16 17">
    <name type="scientific">Pseudomonas mangiferae</name>
    <dbReference type="NCBI Taxonomy" id="2593654"/>
    <lineage>
        <taxon>Bacteria</taxon>
        <taxon>Pseudomonadati</taxon>
        <taxon>Pseudomonadota</taxon>
        <taxon>Gammaproteobacteria</taxon>
        <taxon>Pseudomonadales</taxon>
        <taxon>Pseudomonadaceae</taxon>
        <taxon>Pseudomonas</taxon>
    </lineage>
</organism>
<accession>A0A553GVN9</accession>
<evidence type="ECO:0000256" key="4">
    <source>
        <dbReference type="ARBA" id="ARBA00022605"/>
    </source>
</evidence>
<keyword evidence="5 10" id="KW-0641">Proline biosynthesis</keyword>
<dbReference type="PANTHER" id="PTHR11645">
    <property type="entry name" value="PYRROLINE-5-CARBOXYLATE REDUCTASE"/>
    <property type="match status" value="1"/>
</dbReference>
<feature type="binding site" evidence="12">
    <location>
        <begin position="9"/>
        <end position="14"/>
    </location>
    <ligand>
        <name>NADP(+)</name>
        <dbReference type="ChEBI" id="CHEBI:58349"/>
    </ligand>
</feature>
<comment type="catalytic activity">
    <reaction evidence="8 10">
        <text>L-proline + NAD(+) = (S)-1-pyrroline-5-carboxylate + NADH + 2 H(+)</text>
        <dbReference type="Rhea" id="RHEA:14105"/>
        <dbReference type="ChEBI" id="CHEBI:15378"/>
        <dbReference type="ChEBI" id="CHEBI:17388"/>
        <dbReference type="ChEBI" id="CHEBI:57540"/>
        <dbReference type="ChEBI" id="CHEBI:57945"/>
        <dbReference type="ChEBI" id="CHEBI:60039"/>
        <dbReference type="EC" id="1.5.1.2"/>
    </reaction>
</comment>
<comment type="similarity">
    <text evidence="2 10 13">Belongs to the pyrroline-5-carboxylate reductase family.</text>
</comment>
<dbReference type="InterPro" id="IPR028939">
    <property type="entry name" value="P5C_Rdtase_cat_N"/>
</dbReference>
<dbReference type="SUPFAM" id="SSF51735">
    <property type="entry name" value="NAD(P)-binding Rossmann-fold domains"/>
    <property type="match status" value="1"/>
</dbReference>
<dbReference type="GO" id="GO:0005737">
    <property type="term" value="C:cytoplasm"/>
    <property type="evidence" value="ECO:0007669"/>
    <property type="project" value="UniProtKB-SubCell"/>
</dbReference>
<evidence type="ECO:0000256" key="6">
    <source>
        <dbReference type="ARBA" id="ARBA00022857"/>
    </source>
</evidence>
<dbReference type="Gene3D" id="3.40.50.720">
    <property type="entry name" value="NAD(P)-binding Rossmann-like Domain"/>
    <property type="match status" value="1"/>
</dbReference>
<feature type="binding site" evidence="12">
    <location>
        <begin position="70"/>
        <end position="73"/>
    </location>
    <ligand>
        <name>NADP(+)</name>
        <dbReference type="ChEBI" id="CHEBI:58349"/>
    </ligand>
</feature>
<protein>
    <recommendedName>
        <fullName evidence="10 11">Pyrroline-5-carboxylate reductase</fullName>
        <shortName evidence="10">P5C reductase</shortName>
        <shortName evidence="10">P5CR</shortName>
        <ecNumber evidence="10 11">1.5.1.2</ecNumber>
    </recommendedName>
    <alternativeName>
        <fullName evidence="10">PCA reductase</fullName>
    </alternativeName>
</protein>
<evidence type="ECO:0000256" key="7">
    <source>
        <dbReference type="ARBA" id="ARBA00023002"/>
    </source>
</evidence>
<dbReference type="SUPFAM" id="SSF48179">
    <property type="entry name" value="6-phosphogluconate dehydrogenase C-terminal domain-like"/>
    <property type="match status" value="1"/>
</dbReference>
<dbReference type="Pfam" id="PF03807">
    <property type="entry name" value="F420_oxidored"/>
    <property type="match status" value="1"/>
</dbReference>
<dbReference type="EC" id="1.5.1.2" evidence="10 11"/>
<evidence type="ECO:0000256" key="3">
    <source>
        <dbReference type="ARBA" id="ARBA00022490"/>
    </source>
</evidence>
<dbReference type="PANTHER" id="PTHR11645:SF0">
    <property type="entry name" value="PYRROLINE-5-CARBOXYLATE REDUCTASE 3"/>
    <property type="match status" value="1"/>
</dbReference>
<dbReference type="EMBL" id="VJOY01000013">
    <property type="protein sequence ID" value="TRX73588.1"/>
    <property type="molecule type" value="Genomic_DNA"/>
</dbReference>
<evidence type="ECO:0000259" key="15">
    <source>
        <dbReference type="Pfam" id="PF14748"/>
    </source>
</evidence>
<evidence type="ECO:0000313" key="17">
    <source>
        <dbReference type="Proteomes" id="UP000315235"/>
    </source>
</evidence>
<keyword evidence="6 10" id="KW-0521">NADP</keyword>
<dbReference type="InterPro" id="IPR008927">
    <property type="entry name" value="6-PGluconate_DH-like_C_sf"/>
</dbReference>
<evidence type="ECO:0000256" key="8">
    <source>
        <dbReference type="ARBA" id="ARBA00050547"/>
    </source>
</evidence>
<dbReference type="RefSeq" id="WP_143489541.1">
    <property type="nucleotide sequence ID" value="NZ_VJOY01000013.1"/>
</dbReference>
<dbReference type="FunFam" id="3.40.50.720:FF:000105">
    <property type="entry name" value="Pyrroline-5-carboxylate reductase"/>
    <property type="match status" value="1"/>
</dbReference>
<comment type="function">
    <text evidence="10">Catalyzes the reduction of 1-pyrroline-5-carboxylate (PCA) to L-proline.</text>
</comment>
<dbReference type="Gene3D" id="1.10.3730.10">
    <property type="entry name" value="ProC C-terminal domain-like"/>
    <property type="match status" value="1"/>
</dbReference>
<keyword evidence="7 10" id="KW-0560">Oxidoreductase</keyword>
<evidence type="ECO:0000256" key="13">
    <source>
        <dbReference type="RuleBase" id="RU003903"/>
    </source>
</evidence>
<comment type="pathway">
    <text evidence="1 10 13">Amino-acid biosynthesis; L-proline biosynthesis; L-proline from L-glutamate 5-semialdehyde: step 1/1.</text>
</comment>
<dbReference type="Pfam" id="PF14748">
    <property type="entry name" value="P5CR_dimer"/>
    <property type="match status" value="1"/>
</dbReference>
<comment type="subcellular location">
    <subcellularLocation>
        <location evidence="10">Cytoplasm</location>
    </subcellularLocation>
</comment>
<dbReference type="FunFam" id="1.10.3730.10:FF:000001">
    <property type="entry name" value="Pyrroline-5-carboxylate reductase"/>
    <property type="match status" value="1"/>
</dbReference>
<dbReference type="GO" id="GO:0004735">
    <property type="term" value="F:pyrroline-5-carboxylate reductase activity"/>
    <property type="evidence" value="ECO:0007669"/>
    <property type="project" value="UniProtKB-UniRule"/>
</dbReference>
<dbReference type="AlphaFoldDB" id="A0A553GVN9"/>
<feature type="domain" description="Pyrroline-5-carboxylate reductase catalytic N-terminal" evidence="14">
    <location>
        <begin position="5"/>
        <end position="99"/>
    </location>
</feature>
<feature type="binding site" evidence="12">
    <location>
        <position position="57"/>
    </location>
    <ligand>
        <name>NADPH</name>
        <dbReference type="ChEBI" id="CHEBI:57783"/>
    </ligand>
</feature>
<dbReference type="HAMAP" id="MF_01925">
    <property type="entry name" value="P5C_reductase"/>
    <property type="match status" value="1"/>
</dbReference>
<dbReference type="InterPro" id="IPR000304">
    <property type="entry name" value="Pyrroline-COOH_reductase"/>
</dbReference>
<sequence length="275" mass="28209">MSTSRIAFIGAGNMAASLIGGLRAQGLAADRIHASDPGADQRAKLAAEHGIALYADNADAVAGADIVVLAVKPQVMRSVCEQLGPHLPAHVLVVSIAAGITCASLAAWLGGEAPRPIVRCMPNTPALLRQGVSGLYANPAVSAAQRQQAEELLSAVGVALWLDEEHQLDAVTAVSGSGPAYFFLLIEAMTAAGAQLGLPREVAERLTLQTALGAARMALDGDTDAAELRRRVTSPNGTTEAAIKTFQAGGFEALVQHALEAAARRSAELAGQLGN</sequence>
<proteinExistence type="inferred from homology"/>
<name>A0A553GVN9_9PSED</name>
<keyword evidence="4 10" id="KW-0028">Amino-acid biosynthesis</keyword>
<dbReference type="NCBIfam" id="TIGR00112">
    <property type="entry name" value="proC"/>
    <property type="match status" value="1"/>
</dbReference>
<reference evidence="16 17" key="1">
    <citation type="submission" date="2019-07" db="EMBL/GenBank/DDBJ databases">
        <title>Pseudomonas mangiferae sp. nov., isolated from bark of mango tree in Thailand.</title>
        <authorList>
            <person name="Srisuk N."/>
            <person name="Anurat P."/>
        </authorList>
    </citation>
    <scope>NUCLEOTIDE SEQUENCE [LARGE SCALE GENOMIC DNA]</scope>
    <source>
        <strain evidence="16 17">DMKU_BBB3-04</strain>
    </source>
</reference>
<dbReference type="Proteomes" id="UP000315235">
    <property type="component" value="Unassembled WGS sequence"/>
</dbReference>
<comment type="catalytic activity">
    <reaction evidence="9 10 13">
        <text>L-proline + NADP(+) = (S)-1-pyrroline-5-carboxylate + NADPH + 2 H(+)</text>
        <dbReference type="Rhea" id="RHEA:14109"/>
        <dbReference type="ChEBI" id="CHEBI:15378"/>
        <dbReference type="ChEBI" id="CHEBI:17388"/>
        <dbReference type="ChEBI" id="CHEBI:57783"/>
        <dbReference type="ChEBI" id="CHEBI:58349"/>
        <dbReference type="ChEBI" id="CHEBI:60039"/>
        <dbReference type="EC" id="1.5.1.2"/>
    </reaction>
</comment>
<keyword evidence="3 10" id="KW-0963">Cytoplasm</keyword>
<dbReference type="PIRSF" id="PIRSF000193">
    <property type="entry name" value="Pyrrol-5-carb_rd"/>
    <property type="match status" value="1"/>
</dbReference>
<comment type="caution">
    <text evidence="16">The sequence shown here is derived from an EMBL/GenBank/DDBJ whole genome shotgun (WGS) entry which is preliminary data.</text>
</comment>
<dbReference type="OrthoDB" id="9805754at2"/>